<reference evidence="2 4" key="2">
    <citation type="submission" date="2018-08" db="EMBL/GenBank/DDBJ databases">
        <title>A genome reference for cultivated species of the human gut microbiota.</title>
        <authorList>
            <person name="Zou Y."/>
            <person name="Xue W."/>
            <person name="Luo G."/>
        </authorList>
    </citation>
    <scope>NUCLEOTIDE SEQUENCE [LARGE SCALE GENOMIC DNA]</scope>
    <source>
        <strain evidence="2 4">AM22-12LB</strain>
    </source>
</reference>
<dbReference type="Proteomes" id="UP000286595">
    <property type="component" value="Unassembled WGS sequence"/>
</dbReference>
<dbReference type="Pfam" id="PF09581">
    <property type="entry name" value="Spore_III_AF"/>
    <property type="match status" value="1"/>
</dbReference>
<accession>A0A173RRZ8</accession>
<dbReference type="Proteomes" id="UP000095727">
    <property type="component" value="Unassembled WGS sequence"/>
</dbReference>
<organism evidence="1 3">
    <name type="scientific">Coprococcus comes</name>
    <dbReference type="NCBI Taxonomy" id="410072"/>
    <lineage>
        <taxon>Bacteria</taxon>
        <taxon>Bacillati</taxon>
        <taxon>Bacillota</taxon>
        <taxon>Clostridia</taxon>
        <taxon>Lachnospirales</taxon>
        <taxon>Lachnospiraceae</taxon>
        <taxon>Coprococcus</taxon>
    </lineage>
</organism>
<dbReference type="EMBL" id="QRIM01000006">
    <property type="protein sequence ID" value="RHG60822.1"/>
    <property type="molecule type" value="Genomic_DNA"/>
</dbReference>
<dbReference type="InterPro" id="IPR014245">
    <property type="entry name" value="Spore_III_AF"/>
</dbReference>
<proteinExistence type="predicted"/>
<evidence type="ECO:0000313" key="2">
    <source>
        <dbReference type="EMBL" id="RHG60822.1"/>
    </source>
</evidence>
<evidence type="ECO:0000313" key="4">
    <source>
        <dbReference type="Proteomes" id="UP000286595"/>
    </source>
</evidence>
<gene>
    <name evidence="2" type="ORF">DW252_06555</name>
    <name evidence="1" type="ORF">ERS852574_00826</name>
</gene>
<dbReference type="AlphaFoldDB" id="A0A173RRZ8"/>
<sequence length="89" mass="10347">MIQLVYRWMQNLAVYMLLVTAFLQALPENSYRKYVRFFCGLLLTVLLAQPVLDLMGEAGQVTELYRTAEYEQMIKEMEYAADLLEKGGE</sequence>
<protein>
    <submittedName>
        <fullName evidence="1">Stage III sporulation protein AF</fullName>
    </submittedName>
</protein>
<dbReference type="RefSeq" id="WP_055155880.1">
    <property type="nucleotide sequence ID" value="NZ_CYXR01000004.1"/>
</dbReference>
<dbReference type="EMBL" id="CYXR01000004">
    <property type="protein sequence ID" value="CUM80721.1"/>
    <property type="molecule type" value="Genomic_DNA"/>
</dbReference>
<evidence type="ECO:0000313" key="1">
    <source>
        <dbReference type="EMBL" id="CUM80721.1"/>
    </source>
</evidence>
<reference evidence="1 3" key="1">
    <citation type="submission" date="2015-09" db="EMBL/GenBank/DDBJ databases">
        <authorList>
            <consortium name="Pathogen Informatics"/>
        </authorList>
    </citation>
    <scope>NUCLEOTIDE SEQUENCE [LARGE SCALE GENOMIC DNA]</scope>
    <source>
        <strain evidence="1 3">2789STDY5834962</strain>
    </source>
</reference>
<evidence type="ECO:0000313" key="3">
    <source>
        <dbReference type="Proteomes" id="UP000095727"/>
    </source>
</evidence>
<name>A0A173RRZ8_9FIRM</name>